<dbReference type="OrthoDB" id="3681923at2759"/>
<dbReference type="VEuPathDB" id="FungiDB:yc1106_08808"/>
<dbReference type="Proteomes" id="UP001056012">
    <property type="component" value="Chromosome 7"/>
</dbReference>
<accession>A0A9Q9DX41</accession>
<feature type="region of interest" description="Disordered" evidence="1">
    <location>
        <begin position="143"/>
        <end position="182"/>
    </location>
</feature>
<gene>
    <name evidence="2" type="ORF">yc1106_08808</name>
</gene>
<name>A0A9Q9DX41_CURCL</name>
<organism evidence="2 3">
    <name type="scientific">Curvularia clavata</name>
    <dbReference type="NCBI Taxonomy" id="95742"/>
    <lineage>
        <taxon>Eukaryota</taxon>
        <taxon>Fungi</taxon>
        <taxon>Dikarya</taxon>
        <taxon>Ascomycota</taxon>
        <taxon>Pezizomycotina</taxon>
        <taxon>Dothideomycetes</taxon>
        <taxon>Pleosporomycetidae</taxon>
        <taxon>Pleosporales</taxon>
        <taxon>Pleosporineae</taxon>
        <taxon>Pleosporaceae</taxon>
        <taxon>Curvularia</taxon>
    </lineage>
</organism>
<dbReference type="EMBL" id="CP089280">
    <property type="protein sequence ID" value="USP81534.1"/>
    <property type="molecule type" value="Genomic_DNA"/>
</dbReference>
<proteinExistence type="predicted"/>
<reference evidence="2" key="1">
    <citation type="submission" date="2021-12" db="EMBL/GenBank/DDBJ databases">
        <title>Curvularia clavata genome.</title>
        <authorList>
            <person name="Cao Y."/>
        </authorList>
    </citation>
    <scope>NUCLEOTIDE SEQUENCE</scope>
    <source>
        <strain evidence="2">Yc1106</strain>
    </source>
</reference>
<evidence type="ECO:0000313" key="2">
    <source>
        <dbReference type="EMBL" id="USP81534.1"/>
    </source>
</evidence>
<sequence>MATTIALPYDDLRPHVLRPKKSFLQRLNNTPDQLKSRMRSLKADDSTSLLRQSYDRSRAVSSLSIMSSAEPERDYFPDVTKHTDVNMDRPASCAVLSPPTSPTEGSFFPIQQFLSPMDRKTSKQFVQGMQTYVHWKQATYESTLSHGPLSSPPSTPQSSFSWSSSRSSRSEMSDEEMDDWLDNPMDADVHRFRKLSASSLESLALSEQPEKKIHVIEEQPDEEEGATRLDNHKLSSMWRETWCWETDSQSRCTTIVLPTSSANDAEEAK</sequence>
<evidence type="ECO:0000256" key="1">
    <source>
        <dbReference type="SAM" id="MobiDB-lite"/>
    </source>
</evidence>
<feature type="compositionally biased region" description="Low complexity" evidence="1">
    <location>
        <begin position="156"/>
        <end position="167"/>
    </location>
</feature>
<dbReference type="AlphaFoldDB" id="A0A9Q9DX41"/>
<protein>
    <submittedName>
        <fullName evidence="2">Uncharacterized protein</fullName>
    </submittedName>
</protein>
<keyword evidence="3" id="KW-1185">Reference proteome</keyword>
<evidence type="ECO:0000313" key="3">
    <source>
        <dbReference type="Proteomes" id="UP001056012"/>
    </source>
</evidence>